<dbReference type="Gene3D" id="1.20.920.60">
    <property type="match status" value="1"/>
</dbReference>
<evidence type="ECO:0000313" key="2">
    <source>
        <dbReference type="EMBL" id="GMI32132.1"/>
    </source>
</evidence>
<feature type="region of interest" description="Disordered" evidence="1">
    <location>
        <begin position="131"/>
        <end position="204"/>
    </location>
</feature>
<feature type="compositionally biased region" description="Basic and acidic residues" evidence="1">
    <location>
        <begin position="150"/>
        <end position="172"/>
    </location>
</feature>
<comment type="caution">
    <text evidence="2">The sequence shown here is derived from an EMBL/GenBank/DDBJ whole genome shotgun (WGS) entry which is preliminary data.</text>
</comment>
<dbReference type="EMBL" id="BRYA01000015">
    <property type="protein sequence ID" value="GMI32132.1"/>
    <property type="molecule type" value="Genomic_DNA"/>
</dbReference>
<feature type="compositionally biased region" description="Acidic residues" evidence="1">
    <location>
        <begin position="55"/>
        <end position="76"/>
    </location>
</feature>
<gene>
    <name evidence="2" type="ORF">TrCOL_g9182</name>
</gene>
<organism evidence="2 3">
    <name type="scientific">Triparma columacea</name>
    <dbReference type="NCBI Taxonomy" id="722753"/>
    <lineage>
        <taxon>Eukaryota</taxon>
        <taxon>Sar</taxon>
        <taxon>Stramenopiles</taxon>
        <taxon>Ochrophyta</taxon>
        <taxon>Bolidophyceae</taxon>
        <taxon>Parmales</taxon>
        <taxon>Triparmaceae</taxon>
        <taxon>Triparma</taxon>
    </lineage>
</organism>
<proteinExistence type="predicted"/>
<name>A0A9W7G415_9STRA</name>
<keyword evidence="3" id="KW-1185">Reference proteome</keyword>
<protein>
    <submittedName>
        <fullName evidence="2">Uncharacterized protein</fullName>
    </submittedName>
</protein>
<accession>A0A9W7G415</accession>
<feature type="region of interest" description="Disordered" evidence="1">
    <location>
        <begin position="55"/>
        <end position="78"/>
    </location>
</feature>
<evidence type="ECO:0000313" key="3">
    <source>
        <dbReference type="Proteomes" id="UP001165065"/>
    </source>
</evidence>
<feature type="region of interest" description="Disordered" evidence="1">
    <location>
        <begin position="526"/>
        <end position="553"/>
    </location>
</feature>
<dbReference type="OrthoDB" id="313331at2759"/>
<dbReference type="Proteomes" id="UP001165065">
    <property type="component" value="Unassembled WGS sequence"/>
</dbReference>
<evidence type="ECO:0000256" key="1">
    <source>
        <dbReference type="SAM" id="MobiDB-lite"/>
    </source>
</evidence>
<dbReference type="AlphaFoldDB" id="A0A9W7G415"/>
<reference evidence="3" key="1">
    <citation type="journal article" date="2023" name="Commun. Biol.">
        <title>Genome analysis of Parmales, the sister group of diatoms, reveals the evolutionary specialization of diatoms from phago-mixotrophs to photoautotrophs.</title>
        <authorList>
            <person name="Ban H."/>
            <person name="Sato S."/>
            <person name="Yoshikawa S."/>
            <person name="Yamada K."/>
            <person name="Nakamura Y."/>
            <person name="Ichinomiya M."/>
            <person name="Sato N."/>
            <person name="Blanc-Mathieu R."/>
            <person name="Endo H."/>
            <person name="Kuwata A."/>
            <person name="Ogata H."/>
        </authorList>
    </citation>
    <scope>NUCLEOTIDE SEQUENCE [LARGE SCALE GENOMIC DNA]</scope>
</reference>
<feature type="region of interest" description="Disordered" evidence="1">
    <location>
        <begin position="356"/>
        <end position="392"/>
    </location>
</feature>
<sequence>MSKINMDEWVLVDTSEQAAGKPSVPRNQDPSMFHVIAWDVGYERGSWATAVQEETVEEEVEEEVVEEEEEKEEEDLSERAWLTEAEDAFDNIYGFGKDITGKSEESVPEGDTLAERIADELVNEAIKSAIREEEEANLTETTTAEPPAEPSKEPSVEPSKEPSAEPAKKKVTEAISGPAKKKVTIKTAQKTPNKKTSKPRAGLTSPFLEKRKKSIMMKAKLANTIKAQACKDPTLLFSRTFPDTKFWKKFRKPVFHSYGRNNTRPTFGGSVWGGYMLSFNIGPQTLPNYPNSKQVVRSAEFKYNAVSADPSIPGASILKKRDVVSVPFNPLFNPMIIDDGDIKVSLGKTDTSITASQEKVRTASKIDGTKTRPPPSPQRANKKKEKAVKVNKENTEVRNKKPLEVNGLQDMKRRDISELKAFKAPPVDVEDVTKAIVKFIIPNATTKTWEDTRSYLDATFLKSIKSIFIDDIPNKRAKELRKICTKSNITVESLKKKTLIGSVLFDVLRKVYEEKTGEKILVKSEEGTEGISEVEGGEEEGGEGGEGGRGGEIKEVEDPLVREVITVYRCNPRLMKKLPPKYFLSIPSAGVTVERGLSAQDLVK</sequence>